<dbReference type="GO" id="GO:0032051">
    <property type="term" value="F:clathrin light chain binding"/>
    <property type="evidence" value="ECO:0007669"/>
    <property type="project" value="TreeGrafter"/>
</dbReference>
<dbReference type="AlphaFoldDB" id="A0A6A4HUY3"/>
<reference evidence="2" key="1">
    <citation type="journal article" date="2019" name="Environ. Microbiol.">
        <title>Fungal ecological strategies reflected in gene transcription - a case study of two litter decomposers.</title>
        <authorList>
            <person name="Barbi F."/>
            <person name="Kohler A."/>
            <person name="Barry K."/>
            <person name="Baskaran P."/>
            <person name="Daum C."/>
            <person name="Fauchery L."/>
            <person name="Ihrmark K."/>
            <person name="Kuo A."/>
            <person name="LaButti K."/>
            <person name="Lipzen A."/>
            <person name="Morin E."/>
            <person name="Grigoriev I.V."/>
            <person name="Henrissat B."/>
            <person name="Lindahl B."/>
            <person name="Martin F."/>
        </authorList>
    </citation>
    <scope>NUCLEOTIDE SEQUENCE</scope>
    <source>
        <strain evidence="2">JB14</strain>
    </source>
</reference>
<dbReference type="InterPro" id="IPR055358">
    <property type="entry name" value="CHCR"/>
</dbReference>
<keyword evidence="3" id="KW-1185">Reference proteome</keyword>
<dbReference type="InterPro" id="IPR011990">
    <property type="entry name" value="TPR-like_helical_dom_sf"/>
</dbReference>
<dbReference type="PANTHER" id="PTHR10292">
    <property type="entry name" value="CLATHRIN HEAVY CHAIN RELATED"/>
    <property type="match status" value="1"/>
</dbReference>
<dbReference type="OrthoDB" id="3201069at2759"/>
<dbReference type="Proteomes" id="UP000799118">
    <property type="component" value="Unassembled WGS sequence"/>
</dbReference>
<evidence type="ECO:0000256" key="1">
    <source>
        <dbReference type="PROSITE-ProRule" id="PRU01006"/>
    </source>
</evidence>
<feature type="repeat" description="CHCR" evidence="1">
    <location>
        <begin position="327"/>
        <end position="472"/>
    </location>
</feature>
<sequence>MNLMHAPQVADAILGNEMFTHYDRPRIANLCEKAGLMQRALEQYEDLADIKRVIVHATTFPVKWLTNYFRMLRVNICQNLQVVIQIATKYSDILGPVKLIKMLESYKTFEGVYYYLGSIANLSTDPEVHFKYIQAATRTESNYYNPEKVKNFLKEAKLRDQLPLIIVCDHFDFVHDLVLYLLPNNLTNFTEVYVQRVNSIRTPWVVGGLLDALLASFTGNFSLDELVHEVEQRNQLKLIPPWLEARLYEPLVVGKFCEKRDPYLAYIAYAKGFCDDELITITNDNTMFKQQARYLVKRCQPELWAQVLVSDNLHRRALIDQIVATALPESTDPDNVSVTVKAFLIADLPIELIELLEKIIIELSPFSNNKNLQNLLPLTAVCADKGKVVGYINKLQNYDYMEIAKIATEHGLFKEALTIYKKYDQHAMAITVLVEHIVFLDRGVEYAIQVNLPEVWSRLAKAQLDGLRIKDSIDSYIKAEDASTFLEVIVESQAGKRMQKEKRIRRQEMDWGRERNDETAGVERYRDVGNAIPKTSMLIWTS</sequence>
<evidence type="ECO:0000313" key="2">
    <source>
        <dbReference type="EMBL" id="KAE9401661.1"/>
    </source>
</evidence>
<dbReference type="EMBL" id="ML769443">
    <property type="protein sequence ID" value="KAE9401661.1"/>
    <property type="molecule type" value="Genomic_DNA"/>
</dbReference>
<dbReference type="Gene3D" id="1.25.40.10">
    <property type="entry name" value="Tetratricopeptide repeat domain"/>
    <property type="match status" value="1"/>
</dbReference>
<dbReference type="GO" id="GO:0071439">
    <property type="term" value="C:clathrin complex"/>
    <property type="evidence" value="ECO:0007669"/>
    <property type="project" value="TreeGrafter"/>
</dbReference>
<dbReference type="GO" id="GO:0005829">
    <property type="term" value="C:cytosol"/>
    <property type="evidence" value="ECO:0007669"/>
    <property type="project" value="GOC"/>
</dbReference>
<evidence type="ECO:0000313" key="3">
    <source>
        <dbReference type="Proteomes" id="UP000799118"/>
    </source>
</evidence>
<accession>A0A6A4HUY3</accession>
<dbReference type="Pfam" id="PF00637">
    <property type="entry name" value="Clathrin"/>
    <property type="match status" value="4"/>
</dbReference>
<organism evidence="2 3">
    <name type="scientific">Gymnopus androsaceus JB14</name>
    <dbReference type="NCBI Taxonomy" id="1447944"/>
    <lineage>
        <taxon>Eukaryota</taxon>
        <taxon>Fungi</taxon>
        <taxon>Dikarya</taxon>
        <taxon>Basidiomycota</taxon>
        <taxon>Agaricomycotina</taxon>
        <taxon>Agaricomycetes</taxon>
        <taxon>Agaricomycetidae</taxon>
        <taxon>Agaricales</taxon>
        <taxon>Marasmiineae</taxon>
        <taxon>Omphalotaceae</taxon>
        <taxon>Gymnopus</taxon>
    </lineage>
</organism>
<dbReference type="PANTHER" id="PTHR10292:SF1">
    <property type="entry name" value="CLATHRIN HEAVY CHAIN"/>
    <property type="match status" value="1"/>
</dbReference>
<dbReference type="GO" id="GO:0006895">
    <property type="term" value="P:Golgi to endosome transport"/>
    <property type="evidence" value="ECO:0007669"/>
    <property type="project" value="TreeGrafter"/>
</dbReference>
<gene>
    <name evidence="2" type="ORF">BT96DRAFT_1091367</name>
</gene>
<protein>
    <submittedName>
        <fullName evidence="2">ARM repeat-containing protein</fullName>
    </submittedName>
</protein>
<dbReference type="GO" id="GO:0006886">
    <property type="term" value="P:intracellular protein transport"/>
    <property type="evidence" value="ECO:0007669"/>
    <property type="project" value="UniProtKB-UniRule"/>
</dbReference>
<name>A0A6A4HUY3_9AGAR</name>
<feature type="repeat" description="CHCR" evidence="1">
    <location>
        <begin position="1"/>
        <end position="57"/>
    </location>
</feature>
<dbReference type="GO" id="GO:0030479">
    <property type="term" value="C:actin cortical patch"/>
    <property type="evidence" value="ECO:0007669"/>
    <property type="project" value="TreeGrafter"/>
</dbReference>
<dbReference type="SUPFAM" id="SSF48371">
    <property type="entry name" value="ARM repeat"/>
    <property type="match status" value="2"/>
</dbReference>
<dbReference type="InterPro" id="IPR000547">
    <property type="entry name" value="Clathrin_H-chain/VPS_repeat"/>
</dbReference>
<dbReference type="PROSITE" id="PS50236">
    <property type="entry name" value="CHCR"/>
    <property type="match status" value="3"/>
</dbReference>
<proteinExistence type="predicted"/>
<feature type="repeat" description="CHCR" evidence="1">
    <location>
        <begin position="87"/>
        <end position="320"/>
    </location>
</feature>
<dbReference type="InterPro" id="IPR016024">
    <property type="entry name" value="ARM-type_fold"/>
</dbReference>
<dbReference type="GO" id="GO:0006898">
    <property type="term" value="P:receptor-mediated endocytosis"/>
    <property type="evidence" value="ECO:0007669"/>
    <property type="project" value="TreeGrafter"/>
</dbReference>
<dbReference type="SMART" id="SM00299">
    <property type="entry name" value="CLH"/>
    <property type="match status" value="3"/>
</dbReference>